<feature type="transmembrane region" description="Helical" evidence="1">
    <location>
        <begin position="99"/>
        <end position="122"/>
    </location>
</feature>
<feature type="transmembrane region" description="Helical" evidence="1">
    <location>
        <begin position="34"/>
        <end position="58"/>
    </location>
</feature>
<name>I4VUX9_9GAMM</name>
<dbReference type="InterPro" id="IPR036890">
    <property type="entry name" value="HATPase_C_sf"/>
</dbReference>
<dbReference type="EMBL" id="AJXU01000024">
    <property type="protein sequence ID" value="EIL91020.1"/>
    <property type="molecule type" value="Genomic_DNA"/>
</dbReference>
<dbReference type="PANTHER" id="PTHR34220:SF7">
    <property type="entry name" value="SENSOR HISTIDINE KINASE YPDA"/>
    <property type="match status" value="1"/>
</dbReference>
<organism evidence="3 4">
    <name type="scientific">Rhodanobacter fulvus Jip2</name>
    <dbReference type="NCBI Taxonomy" id="1163408"/>
    <lineage>
        <taxon>Bacteria</taxon>
        <taxon>Pseudomonadati</taxon>
        <taxon>Pseudomonadota</taxon>
        <taxon>Gammaproteobacteria</taxon>
        <taxon>Lysobacterales</taxon>
        <taxon>Rhodanobacteraceae</taxon>
        <taxon>Rhodanobacter</taxon>
    </lineage>
</organism>
<dbReference type="GO" id="GO:0000155">
    <property type="term" value="F:phosphorelay sensor kinase activity"/>
    <property type="evidence" value="ECO:0007669"/>
    <property type="project" value="InterPro"/>
</dbReference>
<feature type="domain" description="Signal transduction histidine kinase internal region" evidence="2">
    <location>
        <begin position="173"/>
        <end position="252"/>
    </location>
</feature>
<evidence type="ECO:0000313" key="4">
    <source>
        <dbReference type="Proteomes" id="UP000004210"/>
    </source>
</evidence>
<keyword evidence="1" id="KW-0472">Membrane</keyword>
<feature type="transmembrane region" description="Helical" evidence="1">
    <location>
        <begin position="64"/>
        <end position="87"/>
    </location>
</feature>
<feature type="transmembrane region" description="Helical" evidence="1">
    <location>
        <begin position="142"/>
        <end position="161"/>
    </location>
</feature>
<dbReference type="AlphaFoldDB" id="I4VUX9"/>
<evidence type="ECO:0000313" key="3">
    <source>
        <dbReference type="EMBL" id="EIL91020.1"/>
    </source>
</evidence>
<dbReference type="Gene3D" id="3.30.565.10">
    <property type="entry name" value="Histidine kinase-like ATPase, C-terminal domain"/>
    <property type="match status" value="1"/>
</dbReference>
<reference evidence="3 4" key="1">
    <citation type="journal article" date="2012" name="J. Bacteriol.">
        <title>Genome sequences for six rhodanobacter strains, isolated from soils and the terrestrial subsurface, with variable denitrification capabilities.</title>
        <authorList>
            <person name="Kostka J.E."/>
            <person name="Green S.J."/>
            <person name="Rishishwar L."/>
            <person name="Prakash O."/>
            <person name="Katz L.S."/>
            <person name="Marino-Ramirez L."/>
            <person name="Jordan I.K."/>
            <person name="Munk C."/>
            <person name="Ivanova N."/>
            <person name="Mikhailova N."/>
            <person name="Watson D.B."/>
            <person name="Brown S.D."/>
            <person name="Palumbo A.V."/>
            <person name="Brooks S.C."/>
        </authorList>
    </citation>
    <scope>NUCLEOTIDE SEQUENCE [LARGE SCALE GENOMIC DNA]</scope>
    <source>
        <strain evidence="4">Jip2T</strain>
    </source>
</reference>
<dbReference type="InterPro" id="IPR050640">
    <property type="entry name" value="Bact_2-comp_sensor_kinase"/>
</dbReference>
<dbReference type="SUPFAM" id="SSF55874">
    <property type="entry name" value="ATPase domain of HSP90 chaperone/DNA topoisomerase II/histidine kinase"/>
    <property type="match status" value="1"/>
</dbReference>
<sequence>MAGRAAGLNRAVRHTRLMRELPARRLEASPLPDFCRLPAVFAWFVVGALTVTVMWLAPGQTRGWSGYSVAVLFVSWLALVIAVVLCKSRPWLQRLPGRWPYLGAWLLIMLIVVAASAAVHWLDASLQMPFITASMGAFVRDNAVITALLGAAMLRYFYVLAQWQARLAAVTRAQVGALQARIRPHFLFNSMNTVAALIRVDPAAAERTVEDLCELFRAALGQHDTDNGTLGEELALIERYLAIEQWRLAERLRVVRELDDLPADFPLPRLLLQPLVENAVRHGIQPLRAGGEVVLRGAREGEGVMVEIVNPLPTTPPEPGNGHGLDSVRQRIAYHYGPRARFEAGPRGDQFVVTLHLPGPAA</sequence>
<keyword evidence="1" id="KW-1133">Transmembrane helix</keyword>
<dbReference type="PANTHER" id="PTHR34220">
    <property type="entry name" value="SENSOR HISTIDINE KINASE YPDA"/>
    <property type="match status" value="1"/>
</dbReference>
<dbReference type="eggNOG" id="COG2972">
    <property type="taxonomic scope" value="Bacteria"/>
</dbReference>
<proteinExistence type="predicted"/>
<dbReference type="InterPro" id="IPR010559">
    <property type="entry name" value="Sig_transdc_His_kin_internal"/>
</dbReference>
<gene>
    <name evidence="3" type="ORF">UU9_04644</name>
</gene>
<dbReference type="PATRIC" id="fig|1163408.3.peg.953"/>
<evidence type="ECO:0000259" key="2">
    <source>
        <dbReference type="Pfam" id="PF06580"/>
    </source>
</evidence>
<dbReference type="STRING" id="1163408.UU9_04644"/>
<keyword evidence="1" id="KW-0812">Transmembrane</keyword>
<dbReference type="GO" id="GO:0016020">
    <property type="term" value="C:membrane"/>
    <property type="evidence" value="ECO:0007669"/>
    <property type="project" value="InterPro"/>
</dbReference>
<dbReference type="Proteomes" id="UP000004210">
    <property type="component" value="Unassembled WGS sequence"/>
</dbReference>
<evidence type="ECO:0000256" key="1">
    <source>
        <dbReference type="SAM" id="Phobius"/>
    </source>
</evidence>
<accession>I4VUX9</accession>
<protein>
    <submittedName>
        <fullName evidence="3">Sensory transduction protein kinase AlgZ</fullName>
    </submittedName>
</protein>
<keyword evidence="4" id="KW-1185">Reference proteome</keyword>
<dbReference type="Pfam" id="PF06580">
    <property type="entry name" value="His_kinase"/>
    <property type="match status" value="1"/>
</dbReference>
<keyword evidence="3" id="KW-0808">Transferase</keyword>
<keyword evidence="3" id="KW-0418">Kinase</keyword>
<comment type="caution">
    <text evidence="3">The sequence shown here is derived from an EMBL/GenBank/DDBJ whole genome shotgun (WGS) entry which is preliminary data.</text>
</comment>